<dbReference type="InterPro" id="IPR009057">
    <property type="entry name" value="Homeodomain-like_sf"/>
</dbReference>
<proteinExistence type="predicted"/>
<gene>
    <name evidence="3" type="ORF">SDC9_205747</name>
</gene>
<comment type="caution">
    <text evidence="3">The sequence shown here is derived from an EMBL/GenBank/DDBJ whole genome shotgun (WGS) entry which is preliminary data.</text>
</comment>
<dbReference type="InterPro" id="IPR002197">
    <property type="entry name" value="HTH_Fis"/>
</dbReference>
<feature type="domain" description="DNA binding HTH" evidence="2">
    <location>
        <begin position="42"/>
        <end position="81"/>
    </location>
</feature>
<accession>A0A645J4I3</accession>
<protein>
    <recommendedName>
        <fullName evidence="2">DNA binding HTH domain-containing protein</fullName>
    </recommendedName>
</protein>
<dbReference type="GO" id="GO:0043565">
    <property type="term" value="F:sequence-specific DNA binding"/>
    <property type="evidence" value="ECO:0007669"/>
    <property type="project" value="InterPro"/>
</dbReference>
<feature type="region of interest" description="Disordered" evidence="1">
    <location>
        <begin position="1"/>
        <end position="27"/>
    </location>
</feature>
<evidence type="ECO:0000256" key="1">
    <source>
        <dbReference type="SAM" id="MobiDB-lite"/>
    </source>
</evidence>
<evidence type="ECO:0000259" key="2">
    <source>
        <dbReference type="Pfam" id="PF02954"/>
    </source>
</evidence>
<organism evidence="3">
    <name type="scientific">bioreactor metagenome</name>
    <dbReference type="NCBI Taxonomy" id="1076179"/>
    <lineage>
        <taxon>unclassified sequences</taxon>
        <taxon>metagenomes</taxon>
        <taxon>ecological metagenomes</taxon>
    </lineage>
</organism>
<dbReference type="AlphaFoldDB" id="A0A645J4I3"/>
<name>A0A645J4I3_9ZZZZ</name>
<sequence>MDDAESGQGLLQDAGQPPRSMAAVMPTAQPAPLMAAGGARSLDEIELEAIAVVMREVGGNVSAAARRLGISRNTLYRKIGRMS</sequence>
<dbReference type="Gene3D" id="1.10.10.60">
    <property type="entry name" value="Homeodomain-like"/>
    <property type="match status" value="1"/>
</dbReference>
<dbReference type="PRINTS" id="PR01590">
    <property type="entry name" value="HTHFIS"/>
</dbReference>
<dbReference type="SUPFAM" id="SSF46689">
    <property type="entry name" value="Homeodomain-like"/>
    <property type="match status" value="1"/>
</dbReference>
<reference evidence="3" key="1">
    <citation type="submission" date="2019-08" db="EMBL/GenBank/DDBJ databases">
        <authorList>
            <person name="Kucharzyk K."/>
            <person name="Murdoch R.W."/>
            <person name="Higgins S."/>
            <person name="Loffler F."/>
        </authorList>
    </citation>
    <scope>NUCLEOTIDE SEQUENCE</scope>
</reference>
<evidence type="ECO:0000313" key="3">
    <source>
        <dbReference type="EMBL" id="MPN58050.1"/>
    </source>
</evidence>
<dbReference type="EMBL" id="VSSQ01130334">
    <property type="protein sequence ID" value="MPN58050.1"/>
    <property type="molecule type" value="Genomic_DNA"/>
</dbReference>
<dbReference type="Pfam" id="PF02954">
    <property type="entry name" value="HTH_8"/>
    <property type="match status" value="1"/>
</dbReference>